<dbReference type="PANTHER" id="PTHR31414:SF18">
    <property type="entry name" value="TRANSMEMBRANE PROTEIN-RELATED"/>
    <property type="match status" value="1"/>
</dbReference>
<name>A0AAQ3RQ81_VIGMU</name>
<dbReference type="PANTHER" id="PTHR31414">
    <property type="entry name" value="TRANSMEMBRANE PROTEIN DDB_G0292058"/>
    <property type="match status" value="1"/>
</dbReference>
<dbReference type="Proteomes" id="UP001374535">
    <property type="component" value="Chromosome 7"/>
</dbReference>
<protein>
    <submittedName>
        <fullName evidence="2">Uncharacterized protein</fullName>
    </submittedName>
</protein>
<evidence type="ECO:0000313" key="2">
    <source>
        <dbReference type="EMBL" id="WVZ03744.1"/>
    </source>
</evidence>
<reference evidence="2 3" key="1">
    <citation type="journal article" date="2023" name="Life. Sci Alliance">
        <title>Evolutionary insights into 3D genome organization and epigenetic landscape of Vigna mungo.</title>
        <authorList>
            <person name="Junaid A."/>
            <person name="Singh B."/>
            <person name="Bhatia S."/>
        </authorList>
    </citation>
    <scope>NUCLEOTIDE SEQUENCE [LARGE SCALE GENOMIC DNA]</scope>
    <source>
        <strain evidence="2">Urdbean</strain>
    </source>
</reference>
<keyword evidence="1" id="KW-0472">Membrane</keyword>
<sequence>MLLVLKHHTCVSKNKEKCGSSINSMNVGEYSLLKTYTNLLQSILNLYPRMEKLIECQLVKDALSQIILKHCKPLKIFSRMTWIAVMFLAVFMVFFLVIWTIRACQDHSRHHRSDCPV</sequence>
<dbReference type="InterPro" id="IPR040283">
    <property type="entry name" value="DDB_G0292058-like"/>
</dbReference>
<dbReference type="AlphaFoldDB" id="A0AAQ3RQ81"/>
<keyword evidence="3" id="KW-1185">Reference proteome</keyword>
<dbReference type="GO" id="GO:0016020">
    <property type="term" value="C:membrane"/>
    <property type="evidence" value="ECO:0007669"/>
    <property type="project" value="TreeGrafter"/>
</dbReference>
<gene>
    <name evidence="2" type="ORF">V8G54_024550</name>
</gene>
<feature type="transmembrane region" description="Helical" evidence="1">
    <location>
        <begin position="82"/>
        <end position="101"/>
    </location>
</feature>
<proteinExistence type="predicted"/>
<accession>A0AAQ3RQ81</accession>
<keyword evidence="1" id="KW-1133">Transmembrane helix</keyword>
<dbReference type="EMBL" id="CP144694">
    <property type="protein sequence ID" value="WVZ03744.1"/>
    <property type="molecule type" value="Genomic_DNA"/>
</dbReference>
<keyword evidence="1" id="KW-0812">Transmembrane</keyword>
<organism evidence="2 3">
    <name type="scientific">Vigna mungo</name>
    <name type="common">Black gram</name>
    <name type="synonym">Phaseolus mungo</name>
    <dbReference type="NCBI Taxonomy" id="3915"/>
    <lineage>
        <taxon>Eukaryota</taxon>
        <taxon>Viridiplantae</taxon>
        <taxon>Streptophyta</taxon>
        <taxon>Embryophyta</taxon>
        <taxon>Tracheophyta</taxon>
        <taxon>Spermatophyta</taxon>
        <taxon>Magnoliopsida</taxon>
        <taxon>eudicotyledons</taxon>
        <taxon>Gunneridae</taxon>
        <taxon>Pentapetalae</taxon>
        <taxon>rosids</taxon>
        <taxon>fabids</taxon>
        <taxon>Fabales</taxon>
        <taxon>Fabaceae</taxon>
        <taxon>Papilionoideae</taxon>
        <taxon>50 kb inversion clade</taxon>
        <taxon>NPAAA clade</taxon>
        <taxon>indigoferoid/millettioid clade</taxon>
        <taxon>Phaseoleae</taxon>
        <taxon>Vigna</taxon>
    </lineage>
</organism>
<evidence type="ECO:0000256" key="1">
    <source>
        <dbReference type="SAM" id="Phobius"/>
    </source>
</evidence>
<evidence type="ECO:0000313" key="3">
    <source>
        <dbReference type="Proteomes" id="UP001374535"/>
    </source>
</evidence>